<evidence type="ECO:0000256" key="8">
    <source>
        <dbReference type="ARBA" id="ARBA00023128"/>
    </source>
</evidence>
<dbReference type="PROSITE" id="PS50030">
    <property type="entry name" value="UBA"/>
    <property type="match status" value="1"/>
</dbReference>
<comment type="catalytic activity">
    <reaction evidence="11">
        <text>an N-acyl-L-alpha-aminoacyl-tRNA + H2O = an N-acyl-L-amino acid + a tRNA + H(+)</text>
        <dbReference type="Rhea" id="RHEA:54448"/>
        <dbReference type="Rhea" id="RHEA-COMP:10123"/>
        <dbReference type="Rhea" id="RHEA-COMP:13883"/>
        <dbReference type="ChEBI" id="CHEBI:15377"/>
        <dbReference type="ChEBI" id="CHEBI:15378"/>
        <dbReference type="ChEBI" id="CHEBI:59874"/>
        <dbReference type="ChEBI" id="CHEBI:78442"/>
        <dbReference type="ChEBI" id="CHEBI:138191"/>
        <dbReference type="EC" id="3.1.1.29"/>
    </reaction>
</comment>
<evidence type="ECO:0000256" key="1">
    <source>
        <dbReference type="ARBA" id="ARBA00004434"/>
    </source>
</evidence>
<evidence type="ECO:0000313" key="14">
    <source>
        <dbReference type="EnsemblMetazoa" id="PPA28904.1"/>
    </source>
</evidence>
<dbReference type="SUPFAM" id="SSF102462">
    <property type="entry name" value="Peptidyl-tRNA hydrolase II"/>
    <property type="match status" value="1"/>
</dbReference>
<dbReference type="Pfam" id="PF01981">
    <property type="entry name" value="PTH2"/>
    <property type="match status" value="1"/>
</dbReference>
<evidence type="ECO:0000256" key="12">
    <source>
        <dbReference type="SAM" id="MobiDB-lite"/>
    </source>
</evidence>
<dbReference type="Proteomes" id="UP000005239">
    <property type="component" value="Unassembled WGS sequence"/>
</dbReference>
<evidence type="ECO:0000256" key="11">
    <source>
        <dbReference type="ARBA" id="ARBA00048707"/>
    </source>
</evidence>
<keyword evidence="4" id="KW-0812">Transmembrane</keyword>
<feature type="compositionally biased region" description="Polar residues" evidence="12">
    <location>
        <begin position="143"/>
        <end position="164"/>
    </location>
</feature>
<dbReference type="PANTHER" id="PTHR12649:SF11">
    <property type="entry name" value="PEPTIDYL-TRNA HYDROLASE 2, MITOCHONDRIAL"/>
    <property type="match status" value="1"/>
</dbReference>
<reference evidence="15" key="1">
    <citation type="journal article" date="2008" name="Nat. Genet.">
        <title>The Pristionchus pacificus genome provides a unique perspective on nematode lifestyle and parasitism.</title>
        <authorList>
            <person name="Dieterich C."/>
            <person name="Clifton S.W."/>
            <person name="Schuster L.N."/>
            <person name="Chinwalla A."/>
            <person name="Delehaunty K."/>
            <person name="Dinkelacker I."/>
            <person name="Fulton L."/>
            <person name="Fulton R."/>
            <person name="Godfrey J."/>
            <person name="Minx P."/>
            <person name="Mitreva M."/>
            <person name="Roeseler W."/>
            <person name="Tian H."/>
            <person name="Witte H."/>
            <person name="Yang S.P."/>
            <person name="Wilson R.K."/>
            <person name="Sommer R.J."/>
        </authorList>
    </citation>
    <scope>NUCLEOTIDE SEQUENCE [LARGE SCALE GENOMIC DNA]</scope>
    <source>
        <strain evidence="15">PS312</strain>
    </source>
</reference>
<dbReference type="InterPro" id="IPR023476">
    <property type="entry name" value="Pep_tRNA_hydro_II_dom_sf"/>
</dbReference>
<dbReference type="Pfam" id="PF22562">
    <property type="entry name" value="UBA_7"/>
    <property type="match status" value="1"/>
</dbReference>
<dbReference type="PANTHER" id="PTHR12649">
    <property type="entry name" value="PEPTIDYL-TRNA HYDROLASE 2"/>
    <property type="match status" value="1"/>
</dbReference>
<keyword evidence="8" id="KW-0496">Mitochondrion</keyword>
<evidence type="ECO:0000259" key="13">
    <source>
        <dbReference type="PROSITE" id="PS50030"/>
    </source>
</evidence>
<dbReference type="GO" id="GO:0004045">
    <property type="term" value="F:peptidyl-tRNA hydrolase activity"/>
    <property type="evidence" value="ECO:0000318"/>
    <property type="project" value="GO_Central"/>
</dbReference>
<comment type="subcellular location">
    <subcellularLocation>
        <location evidence="1">Mitochondrion inner membrane</location>
        <topology evidence="1">Single-pass membrane protein</topology>
    </subcellularLocation>
</comment>
<feature type="compositionally biased region" description="Acidic residues" evidence="12">
    <location>
        <begin position="266"/>
        <end position="280"/>
    </location>
</feature>
<organism evidence="14 15">
    <name type="scientific">Pristionchus pacificus</name>
    <name type="common">Parasitic nematode worm</name>
    <dbReference type="NCBI Taxonomy" id="54126"/>
    <lineage>
        <taxon>Eukaryota</taxon>
        <taxon>Metazoa</taxon>
        <taxon>Ecdysozoa</taxon>
        <taxon>Nematoda</taxon>
        <taxon>Chromadorea</taxon>
        <taxon>Rhabditida</taxon>
        <taxon>Rhabditina</taxon>
        <taxon>Diplogasteromorpha</taxon>
        <taxon>Diplogasteroidea</taxon>
        <taxon>Neodiplogasteridae</taxon>
        <taxon>Pristionchus</taxon>
    </lineage>
</organism>
<keyword evidence="5" id="KW-0999">Mitochondrion inner membrane</keyword>
<reference evidence="14" key="2">
    <citation type="submission" date="2022-06" db="UniProtKB">
        <authorList>
            <consortium name="EnsemblMetazoa"/>
        </authorList>
    </citation>
    <scope>IDENTIFICATION</scope>
    <source>
        <strain evidence="14">PS312</strain>
    </source>
</reference>
<evidence type="ECO:0000313" key="15">
    <source>
        <dbReference type="Proteomes" id="UP000005239"/>
    </source>
</evidence>
<dbReference type="Gene3D" id="3.40.1490.10">
    <property type="entry name" value="Bit1"/>
    <property type="match status" value="1"/>
</dbReference>
<dbReference type="SUPFAM" id="SSF46934">
    <property type="entry name" value="UBA-like"/>
    <property type="match status" value="1"/>
</dbReference>
<dbReference type="FunFam" id="3.40.1490.10:FF:000002">
    <property type="entry name" value="Peptidyl-tRNA hydrolase 2, mitochondrial"/>
    <property type="match status" value="1"/>
</dbReference>
<feature type="domain" description="UBA" evidence="13">
    <location>
        <begin position="221"/>
        <end position="262"/>
    </location>
</feature>
<dbReference type="AlphaFoldDB" id="A0A8R1UJH4"/>
<name>A0A8R1UJH4_PRIPA</name>
<comment type="similarity">
    <text evidence="10">Belongs to the PTH2 family.</text>
</comment>
<dbReference type="EC" id="3.1.1.29" evidence="3"/>
<dbReference type="Gene3D" id="1.10.8.10">
    <property type="entry name" value="DNA helicase RuvA subunit, C-terminal domain"/>
    <property type="match status" value="1"/>
</dbReference>
<dbReference type="Pfam" id="PF14138">
    <property type="entry name" value="COX16"/>
    <property type="match status" value="1"/>
</dbReference>
<dbReference type="InterPro" id="IPR020164">
    <property type="entry name" value="Cyt_c_Oxase_assmbl_COX16"/>
</dbReference>
<evidence type="ECO:0000256" key="3">
    <source>
        <dbReference type="ARBA" id="ARBA00013260"/>
    </source>
</evidence>
<evidence type="ECO:0000256" key="10">
    <source>
        <dbReference type="ARBA" id="ARBA00038050"/>
    </source>
</evidence>
<evidence type="ECO:0000256" key="7">
    <source>
        <dbReference type="ARBA" id="ARBA00022989"/>
    </source>
</evidence>
<comment type="similarity">
    <text evidence="2">Belongs to the COX16 family.</text>
</comment>
<accession>A0A8R1UJH4</accession>
<sequence>MSGRDAKFIKTALPFFSLVLGGAWGLHYFQQVRYDFRHIQQLDNNTDALKSDLNKGGIKVRDNVTVETVYKEVAQLDTDNWENIRGPRDTEDLTQYNKIKNSQQEANTRARAEKKLNDIPDPNNLPGFVPPVQDAGDNPPEPNTSNTSTRAVRGSPSPSLSQVTDPIPDPFSPPSVLPFRRIDQSDRVPLPDIPVAAEINPTAQAIAPSNNLSHPVDPANQVDPQLLSSLHELGFEEEIAKIALVRTANTSVEAAVQWIVERSNESDFEDEDEEETEEEMGGSNSIPMVATGRTHKMVLVANMSLKMGTGKLAAQVGHATLAVYKAAMSTEEGKVGIEAWQRHGQVKIVVKGESTEQLMDLFKTAKDVGVCAYIVQDAGYTQIPPGSRTVLGLFGPVQAVDAVTGHLKLL</sequence>
<dbReference type="NCBIfam" id="TIGR00283">
    <property type="entry name" value="arch_pth2"/>
    <property type="match status" value="1"/>
</dbReference>
<evidence type="ECO:0000256" key="4">
    <source>
        <dbReference type="ARBA" id="ARBA00022692"/>
    </source>
</evidence>
<keyword evidence="9" id="KW-0472">Membrane</keyword>
<evidence type="ECO:0000256" key="6">
    <source>
        <dbReference type="ARBA" id="ARBA00022801"/>
    </source>
</evidence>
<dbReference type="EnsemblMetazoa" id="PPA28904.1">
    <property type="protein sequence ID" value="PPA28904.1"/>
    <property type="gene ID" value="WBGene00118458"/>
</dbReference>
<proteinExistence type="inferred from homology"/>
<dbReference type="InterPro" id="IPR002833">
    <property type="entry name" value="PTH2"/>
</dbReference>
<keyword evidence="7" id="KW-1133">Transmembrane helix</keyword>
<evidence type="ECO:0000256" key="9">
    <source>
        <dbReference type="ARBA" id="ARBA00023136"/>
    </source>
</evidence>
<keyword evidence="15" id="KW-1185">Reference proteome</keyword>
<dbReference type="GO" id="GO:0005829">
    <property type="term" value="C:cytosol"/>
    <property type="evidence" value="ECO:0000318"/>
    <property type="project" value="GO_Central"/>
</dbReference>
<dbReference type="GO" id="GO:0005743">
    <property type="term" value="C:mitochondrial inner membrane"/>
    <property type="evidence" value="ECO:0007669"/>
    <property type="project" value="UniProtKB-SubCell"/>
</dbReference>
<evidence type="ECO:0000256" key="5">
    <source>
        <dbReference type="ARBA" id="ARBA00022792"/>
    </source>
</evidence>
<feature type="region of interest" description="Disordered" evidence="12">
    <location>
        <begin position="116"/>
        <end position="175"/>
    </location>
</feature>
<gene>
    <name evidence="14" type="primary">WBGene00118458</name>
</gene>
<evidence type="ECO:0000256" key="2">
    <source>
        <dbReference type="ARBA" id="ARBA00008370"/>
    </source>
</evidence>
<dbReference type="InterPro" id="IPR015940">
    <property type="entry name" value="UBA"/>
</dbReference>
<keyword evidence="6" id="KW-0378">Hydrolase</keyword>
<feature type="region of interest" description="Disordered" evidence="12">
    <location>
        <begin position="263"/>
        <end position="288"/>
    </location>
</feature>
<dbReference type="InterPro" id="IPR009060">
    <property type="entry name" value="UBA-like_sf"/>
</dbReference>
<protein>
    <recommendedName>
        <fullName evidence="3">peptidyl-tRNA hydrolase</fullName>
        <ecNumber evidence="3">3.1.1.29</ecNumber>
    </recommendedName>
</protein>
<dbReference type="CDD" id="cd02430">
    <property type="entry name" value="PTH2"/>
    <property type="match status" value="1"/>
</dbReference>